<keyword evidence="2" id="KW-1185">Reference proteome</keyword>
<accession>A0ABQ9HY86</accession>
<reference evidence="1 2" key="1">
    <citation type="submission" date="2023-02" db="EMBL/GenBank/DDBJ databases">
        <title>LHISI_Scaffold_Assembly.</title>
        <authorList>
            <person name="Stuart O.P."/>
            <person name="Cleave R."/>
            <person name="Magrath M.J.L."/>
            <person name="Mikheyev A.S."/>
        </authorList>
    </citation>
    <scope>NUCLEOTIDE SEQUENCE [LARGE SCALE GENOMIC DNA]</scope>
    <source>
        <strain evidence="1">Daus_M_001</strain>
        <tissue evidence="1">Leg muscle</tissue>
    </source>
</reference>
<evidence type="ECO:0000313" key="1">
    <source>
        <dbReference type="EMBL" id="KAJ8889207.1"/>
    </source>
</evidence>
<proteinExistence type="predicted"/>
<gene>
    <name evidence="1" type="ORF">PR048_008705</name>
</gene>
<sequence>MTIETKPMRSFKTNTGLTHGQGISDSVISKWFVEMRATHDICTSLEEFCGVLFSSFEQHADFSMTGITSTADSGKLEAWLDNHPPFLIMSEIMSIATGGVGECTINNCSETITIGKQAMGKIDGIPFSVAIDPFLPFQRISISKKTDDDLMMYLEYELAPLPLALLNESGTTKTNKSGMYTLFHTTKKDWNPSDFDIVVDGGFLMDNVIWLRVCTVSTICEANIKYVESHYPGRSCCVVFDGYTNSPNSTKATEQEQWYRMKKLSDINIDLNTEIIVKQDHFLSNEHNKSRLITLLKSQLNESGIDSRQAPGVADLLIVTTAIDKSKPLEKFTVVVIGEDVYLAVLLMAKTPLDRDILLVKPGQGKIKTNVYSTKEMEQLGLKDILFLHAFTDCDINLPAFRKGKVGFIQLYQENRDIHKVAEYGATASLNLHRYQAFVKSVAKIKPDISSLPRIEGAAIQNSYGTYHQVQQWLGNELSPELWGWANCSSDKCVCRKASLKCSPVCYNCHVNGLNCKLEDDDDDDEELELPPTLVEELDINMEENI</sequence>
<protein>
    <submittedName>
        <fullName evidence="1">Uncharacterized protein</fullName>
    </submittedName>
</protein>
<name>A0ABQ9HY86_9NEOP</name>
<evidence type="ECO:0000313" key="2">
    <source>
        <dbReference type="Proteomes" id="UP001159363"/>
    </source>
</evidence>
<organism evidence="1 2">
    <name type="scientific">Dryococelus australis</name>
    <dbReference type="NCBI Taxonomy" id="614101"/>
    <lineage>
        <taxon>Eukaryota</taxon>
        <taxon>Metazoa</taxon>
        <taxon>Ecdysozoa</taxon>
        <taxon>Arthropoda</taxon>
        <taxon>Hexapoda</taxon>
        <taxon>Insecta</taxon>
        <taxon>Pterygota</taxon>
        <taxon>Neoptera</taxon>
        <taxon>Polyneoptera</taxon>
        <taxon>Phasmatodea</taxon>
        <taxon>Verophasmatodea</taxon>
        <taxon>Anareolatae</taxon>
        <taxon>Phasmatidae</taxon>
        <taxon>Eurycanthinae</taxon>
        <taxon>Dryococelus</taxon>
    </lineage>
</organism>
<comment type="caution">
    <text evidence="1">The sequence shown here is derived from an EMBL/GenBank/DDBJ whole genome shotgun (WGS) entry which is preliminary data.</text>
</comment>
<dbReference type="EMBL" id="JARBHB010000003">
    <property type="protein sequence ID" value="KAJ8889207.1"/>
    <property type="molecule type" value="Genomic_DNA"/>
</dbReference>
<dbReference type="Proteomes" id="UP001159363">
    <property type="component" value="Chromosome 3"/>
</dbReference>